<evidence type="ECO:0000313" key="2">
    <source>
        <dbReference type="EMBL" id="KAJ4377890.1"/>
    </source>
</evidence>
<dbReference type="EMBL" id="JAPEUY010000001">
    <property type="protein sequence ID" value="KAJ4377890.1"/>
    <property type="molecule type" value="Genomic_DNA"/>
</dbReference>
<evidence type="ECO:0000313" key="3">
    <source>
        <dbReference type="Proteomes" id="UP001140560"/>
    </source>
</evidence>
<dbReference type="Proteomes" id="UP001140560">
    <property type="component" value="Unassembled WGS sequence"/>
</dbReference>
<keyword evidence="3" id="KW-1185">Reference proteome</keyword>
<feature type="region of interest" description="Disordered" evidence="1">
    <location>
        <begin position="303"/>
        <end position="326"/>
    </location>
</feature>
<evidence type="ECO:0008006" key="4">
    <source>
        <dbReference type="Google" id="ProtNLM"/>
    </source>
</evidence>
<dbReference type="AlphaFoldDB" id="A0A9W8YGX5"/>
<proteinExistence type="predicted"/>
<feature type="compositionally biased region" description="Polar residues" evidence="1">
    <location>
        <begin position="309"/>
        <end position="322"/>
    </location>
</feature>
<gene>
    <name evidence="2" type="ORF">N0V83_000720</name>
</gene>
<sequence length="374" mass="41738">MDNLAFLDELSDYGSSKATLKVVLPDGEVLHVSDRICPYKFLDACPLLYHAFEHGFRGHLQASIEAPSRSAVVSLLRYCYTGAYLSANVEYSPVLLLHHAEVYKLAEDFDVPELQLLAHGDFSCRIDYACSLPAPPQDLLDTIRFIYRHYADYQPRQEHGLMTNLTNYCISNFFYHKLGANAEFLQVVSDFPAFRQDLCWTNMARNFEDDCAFEIIRLSLDTLKVDSGYHHGWVPTILASRDLPQEMLFDIPSTKLHEASNDSASDAMAVLKDEGCSSLSKTTNDVEDSHSISTSIATTLVNRPRRSTTDQTPHFETDSSSGEEGFSLVHRPKVLACATPDEPMSSPELVPSAPIEVSAATGSDYLSDDEWTMV</sequence>
<organism evidence="2 3">
    <name type="scientific">Neocucurbitaria cava</name>
    <dbReference type="NCBI Taxonomy" id="798079"/>
    <lineage>
        <taxon>Eukaryota</taxon>
        <taxon>Fungi</taxon>
        <taxon>Dikarya</taxon>
        <taxon>Ascomycota</taxon>
        <taxon>Pezizomycotina</taxon>
        <taxon>Dothideomycetes</taxon>
        <taxon>Pleosporomycetidae</taxon>
        <taxon>Pleosporales</taxon>
        <taxon>Pleosporineae</taxon>
        <taxon>Cucurbitariaceae</taxon>
        <taxon>Neocucurbitaria</taxon>
    </lineage>
</organism>
<reference evidence="2" key="1">
    <citation type="submission" date="2022-10" db="EMBL/GenBank/DDBJ databases">
        <title>Tapping the CABI collections for fungal endophytes: first genome assemblies for Collariella, Neodidymelliopsis, Ascochyta clinopodiicola, Didymella pomorum, Didymosphaeria variabile, Neocosmospora piperis and Neocucurbitaria cava.</title>
        <authorList>
            <person name="Hill R."/>
        </authorList>
    </citation>
    <scope>NUCLEOTIDE SEQUENCE</scope>
    <source>
        <strain evidence="2">IMI 356814</strain>
    </source>
</reference>
<accession>A0A9W8YGX5</accession>
<comment type="caution">
    <text evidence="2">The sequence shown here is derived from an EMBL/GenBank/DDBJ whole genome shotgun (WGS) entry which is preliminary data.</text>
</comment>
<evidence type="ECO:0000256" key="1">
    <source>
        <dbReference type="SAM" id="MobiDB-lite"/>
    </source>
</evidence>
<name>A0A9W8YGX5_9PLEO</name>
<dbReference type="OrthoDB" id="3945102at2759"/>
<protein>
    <recommendedName>
        <fullName evidence="4">BTB domain-containing protein</fullName>
    </recommendedName>
</protein>